<evidence type="ECO:0000256" key="1">
    <source>
        <dbReference type="ARBA" id="ARBA00022723"/>
    </source>
</evidence>
<dbReference type="InterPro" id="IPR011992">
    <property type="entry name" value="EF-hand-dom_pair"/>
</dbReference>
<keyword evidence="3" id="KW-0106">Calcium</keyword>
<dbReference type="Pfam" id="PF13405">
    <property type="entry name" value="EF-hand_6"/>
    <property type="match status" value="1"/>
</dbReference>
<evidence type="ECO:0000259" key="4">
    <source>
        <dbReference type="PROSITE" id="PS50222"/>
    </source>
</evidence>
<evidence type="ECO:0000313" key="6">
    <source>
        <dbReference type="Proteomes" id="UP000261540"/>
    </source>
</evidence>
<reference evidence="5" key="2">
    <citation type="submission" date="2025-09" db="UniProtKB">
        <authorList>
            <consortium name="Ensembl"/>
        </authorList>
    </citation>
    <scope>IDENTIFICATION</scope>
</reference>
<dbReference type="GO" id="GO:0005509">
    <property type="term" value="F:calcium ion binding"/>
    <property type="evidence" value="ECO:0007669"/>
    <property type="project" value="InterPro"/>
</dbReference>
<dbReference type="AlphaFoldDB" id="A0A3B3RAZ4"/>
<protein>
    <submittedName>
        <fullName evidence="5">Myosin light chain 11</fullName>
    </submittedName>
</protein>
<accession>A0A3B3RAZ4</accession>
<dbReference type="SUPFAM" id="SSF47473">
    <property type="entry name" value="EF-hand"/>
    <property type="match status" value="1"/>
</dbReference>
<organism evidence="5 6">
    <name type="scientific">Paramormyrops kingsleyae</name>
    <dbReference type="NCBI Taxonomy" id="1676925"/>
    <lineage>
        <taxon>Eukaryota</taxon>
        <taxon>Metazoa</taxon>
        <taxon>Chordata</taxon>
        <taxon>Craniata</taxon>
        <taxon>Vertebrata</taxon>
        <taxon>Euteleostomi</taxon>
        <taxon>Actinopterygii</taxon>
        <taxon>Neopterygii</taxon>
        <taxon>Teleostei</taxon>
        <taxon>Osteoglossocephala</taxon>
        <taxon>Osteoglossomorpha</taxon>
        <taxon>Osteoglossiformes</taxon>
        <taxon>Mormyridae</taxon>
        <taxon>Paramormyrops</taxon>
    </lineage>
</organism>
<dbReference type="InterPro" id="IPR050403">
    <property type="entry name" value="Myosin_RLC"/>
</dbReference>
<keyword evidence="6" id="KW-1185">Reference proteome</keyword>
<dbReference type="Ensembl" id="ENSPKIT00000039266.1">
    <property type="protein sequence ID" value="ENSPKIP00000014811.1"/>
    <property type="gene ID" value="ENSPKIG00000001710.1"/>
</dbReference>
<name>A0A3B3RAZ4_9TELE</name>
<dbReference type="PROSITE" id="PS00018">
    <property type="entry name" value="EF_HAND_1"/>
    <property type="match status" value="1"/>
</dbReference>
<dbReference type="Gene3D" id="1.10.238.10">
    <property type="entry name" value="EF-hand"/>
    <property type="match status" value="2"/>
</dbReference>
<dbReference type="PROSITE" id="PS50222">
    <property type="entry name" value="EF_HAND_2"/>
    <property type="match status" value="2"/>
</dbReference>
<dbReference type="FunFam" id="1.10.238.10:FF:000010">
    <property type="entry name" value="Myosin regulatory light chain 2, atrial isoform"/>
    <property type="match status" value="1"/>
</dbReference>
<keyword evidence="1" id="KW-0479">Metal-binding</keyword>
<dbReference type="SMART" id="SM00054">
    <property type="entry name" value="EFh"/>
    <property type="match status" value="2"/>
</dbReference>
<dbReference type="GeneTree" id="ENSGT00940000159038"/>
<dbReference type="FunFam" id="1.10.238.10:FF:000007">
    <property type="entry name" value="Putative myosin regulatory light chain sqh"/>
    <property type="match status" value="1"/>
</dbReference>
<keyword evidence="2" id="KW-0677">Repeat</keyword>
<proteinExistence type="predicted"/>
<feature type="domain" description="EF-hand" evidence="4">
    <location>
        <begin position="80"/>
        <end position="115"/>
    </location>
</feature>
<dbReference type="STRING" id="1676925.ENSPKIP00000014811"/>
<reference evidence="5" key="1">
    <citation type="submission" date="2025-08" db="UniProtKB">
        <authorList>
            <consortium name="Ensembl"/>
        </authorList>
    </citation>
    <scope>IDENTIFICATION</scope>
</reference>
<dbReference type="InterPro" id="IPR018247">
    <property type="entry name" value="EF_Hand_1_Ca_BS"/>
</dbReference>
<evidence type="ECO:0000256" key="3">
    <source>
        <dbReference type="ARBA" id="ARBA00022837"/>
    </source>
</evidence>
<evidence type="ECO:0000256" key="2">
    <source>
        <dbReference type="ARBA" id="ARBA00022737"/>
    </source>
</evidence>
<evidence type="ECO:0000313" key="5">
    <source>
        <dbReference type="Ensembl" id="ENSPKIP00000014811.1"/>
    </source>
</evidence>
<feature type="domain" description="EF-hand" evidence="4">
    <location>
        <begin position="10"/>
        <end position="45"/>
    </location>
</feature>
<sequence length="153" mass="17241">ITVTSIFDQNKIQELKEAFTVIDQNRDGIISKDDLIDTYAAMGCLNVPKDELDAMMNESKGPINFTTFLTMFGERLKGSDPEDVITAAFKTLDPEGKGTIKKDYLECLLQTQCNRFSDEEIRNMWAAFPPDLGGNIDYRNISYTITHGEEKGE</sequence>
<dbReference type="InterPro" id="IPR002048">
    <property type="entry name" value="EF_hand_dom"/>
</dbReference>
<dbReference type="Proteomes" id="UP000261540">
    <property type="component" value="Unplaced"/>
</dbReference>
<dbReference type="PANTHER" id="PTHR23049">
    <property type="entry name" value="MYOSIN REGULATORY LIGHT CHAIN 2"/>
    <property type="match status" value="1"/>
</dbReference>